<reference evidence="2 3" key="1">
    <citation type="submission" date="2016-05" db="EMBL/GenBank/DDBJ databases">
        <title>A degradative enzymes factory behind the ericoid mycorrhizal symbiosis.</title>
        <authorList>
            <consortium name="DOE Joint Genome Institute"/>
            <person name="Martino E."/>
            <person name="Morin E."/>
            <person name="Grelet G."/>
            <person name="Kuo A."/>
            <person name="Kohler A."/>
            <person name="Daghino S."/>
            <person name="Barry K."/>
            <person name="Choi C."/>
            <person name="Cichocki N."/>
            <person name="Clum A."/>
            <person name="Copeland A."/>
            <person name="Hainaut M."/>
            <person name="Haridas S."/>
            <person name="Labutti K."/>
            <person name="Lindquist E."/>
            <person name="Lipzen A."/>
            <person name="Khouja H.-R."/>
            <person name="Murat C."/>
            <person name="Ohm R."/>
            <person name="Olson A."/>
            <person name="Spatafora J."/>
            <person name="Veneault-Fourrey C."/>
            <person name="Henrissat B."/>
            <person name="Grigoriev I."/>
            <person name="Martin F."/>
            <person name="Perotto S."/>
        </authorList>
    </citation>
    <scope>NUCLEOTIDE SEQUENCE [LARGE SCALE GENOMIC DNA]</scope>
    <source>
        <strain evidence="2 3">UAMH 7357</strain>
    </source>
</reference>
<feature type="compositionally biased region" description="Basic and acidic residues" evidence="1">
    <location>
        <begin position="498"/>
        <end position="509"/>
    </location>
</feature>
<evidence type="ECO:0000256" key="1">
    <source>
        <dbReference type="SAM" id="MobiDB-lite"/>
    </source>
</evidence>
<protein>
    <recommendedName>
        <fullName evidence="4">CCHC-type domain-containing protein</fullName>
    </recommendedName>
</protein>
<feature type="compositionally biased region" description="Pro residues" evidence="1">
    <location>
        <begin position="836"/>
        <end position="845"/>
    </location>
</feature>
<feature type="compositionally biased region" description="Pro residues" evidence="1">
    <location>
        <begin position="24"/>
        <end position="37"/>
    </location>
</feature>
<evidence type="ECO:0008006" key="4">
    <source>
        <dbReference type="Google" id="ProtNLM"/>
    </source>
</evidence>
<feature type="compositionally biased region" description="Polar residues" evidence="1">
    <location>
        <begin position="803"/>
        <end position="831"/>
    </location>
</feature>
<feature type="compositionally biased region" description="Low complexity" evidence="1">
    <location>
        <begin position="211"/>
        <end position="225"/>
    </location>
</feature>
<feature type="compositionally biased region" description="Polar residues" evidence="1">
    <location>
        <begin position="867"/>
        <end position="916"/>
    </location>
</feature>
<evidence type="ECO:0000313" key="2">
    <source>
        <dbReference type="EMBL" id="PMD18920.1"/>
    </source>
</evidence>
<gene>
    <name evidence="2" type="ORF">NA56DRAFT_209923</name>
</gene>
<feature type="compositionally biased region" description="Polar residues" evidence="1">
    <location>
        <begin position="10"/>
        <end position="22"/>
    </location>
</feature>
<feature type="compositionally biased region" description="Low complexity" evidence="1">
    <location>
        <begin position="255"/>
        <end position="265"/>
    </location>
</feature>
<evidence type="ECO:0000313" key="3">
    <source>
        <dbReference type="Proteomes" id="UP000235672"/>
    </source>
</evidence>
<feature type="compositionally biased region" description="Polar residues" evidence="1">
    <location>
        <begin position="631"/>
        <end position="657"/>
    </location>
</feature>
<feature type="compositionally biased region" description="Acidic residues" evidence="1">
    <location>
        <begin position="323"/>
        <end position="345"/>
    </location>
</feature>
<sequence>MATAWPQGVQPPTQENGRQYPSNVPQPPRNNTNPPPSCYICSGPHFVKDCPQKQQQAPNSFPQPPQQAYQQYPGPQPPVQAYPPQAGPPQPQYAPYPLNQQYGPPVPQPVYNQPPQQPYSAPSVSQYGRPGYQPPPYNQYPQPNGPPQYNGLTYQGNPQQYGPPAAVPYQPPISYSQPNVGCGGPQQGPPAGYQPPTPQWNAQPVARQPYQQSRRSGSFQQREFSATPSQHSQSQQLDYGSEAPKQAPQTPASNHGIIQQGQHQGFQNSPATVHAESKAASAASPPTPHDQQGPQMGLVHKNPAHEGKSSEGIPAETNAPEREEGEYSAELESESPTPEDEDEQFDWDYRYIFQEAERKETVALAQPLSTNHKSTPVPLVQAWSIHVPSISRYARKDNLREFVRSIRNAPQWSFLQEDPGFSDEPLDGPLIPLSEVPAWTAERHRMQAGSELELELDNDGDIGNRKRPRSEESEEGQVDEQDDVDNQLALVASEIEAEEPRVKRQKNEEDQGQLDEVMGTATVNTPVLTNGRAGTPCLQTDDDAWAPEEGERAASPMDPTEALLASLGVSGSAKPIKQEAVPQYSGVPEEGNPSPSAQLSQVAVDVPQNQQNPSVPPPNVAQHSGEPINAIHSNTPQRNAQWSTPANTPQDNPQWSIAVNAPQGQPQWNPPANTPQNQPQWGPPTNAHYGNNPSTITQGPPPNAQYDPLANLHGPPANVPYGNGPPAGLPGPPANQPFPNGQYGPPTNPSYGNGPQSYAAPMNPQYGPPANVLYGAPNSYSQGPPQPYGPPRTPSYGNAPPYNATQAYPQQYSPPVNFQQGPLQYNQPSTSYGPPNNFPQGPPQYPLQRAPSFGNGPPVPGPYGAPAQSSPVQYGPPQNVSYNAYPNPLQQFSSNGPQGPHANGSQANPSYPNAPSIQPLFDNVPPARQDSGYASARGSYSNGSGPPEFAHQNGPPVPAPPAAQNDPNCPAQPAQPQNKTEAQIETIPPQQSDRRINSEQCGGDITTNSSGTNSNEEEGTPGTPLSPTSAEILGKLVRKNSSGDGSRQKNEAGRKIKRPQPVVADAYSRRW</sequence>
<dbReference type="STRING" id="1745343.A0A2J6PY13"/>
<accession>A0A2J6PY13</accession>
<feature type="compositionally biased region" description="Pro residues" evidence="1">
    <location>
        <begin position="784"/>
        <end position="793"/>
    </location>
</feature>
<name>A0A2J6PY13_9HELO</name>
<feature type="compositionally biased region" description="Polar residues" evidence="1">
    <location>
        <begin position="688"/>
        <end position="698"/>
    </location>
</feature>
<feature type="compositionally biased region" description="Pro residues" evidence="1">
    <location>
        <begin position="727"/>
        <end position="736"/>
    </location>
</feature>
<organism evidence="2 3">
    <name type="scientific">Hyaloscypha hepaticicola</name>
    <dbReference type="NCBI Taxonomy" id="2082293"/>
    <lineage>
        <taxon>Eukaryota</taxon>
        <taxon>Fungi</taxon>
        <taxon>Dikarya</taxon>
        <taxon>Ascomycota</taxon>
        <taxon>Pezizomycotina</taxon>
        <taxon>Leotiomycetes</taxon>
        <taxon>Helotiales</taxon>
        <taxon>Hyaloscyphaceae</taxon>
        <taxon>Hyaloscypha</taxon>
    </lineage>
</organism>
<dbReference type="EMBL" id="KZ613491">
    <property type="protein sequence ID" value="PMD18920.1"/>
    <property type="molecule type" value="Genomic_DNA"/>
</dbReference>
<keyword evidence="3" id="KW-1185">Reference proteome</keyword>
<feature type="region of interest" description="Disordered" evidence="1">
    <location>
        <begin position="1"/>
        <end position="345"/>
    </location>
</feature>
<feature type="compositionally biased region" description="Polar residues" evidence="1">
    <location>
        <begin position="1005"/>
        <end position="1014"/>
    </location>
</feature>
<dbReference type="Proteomes" id="UP000235672">
    <property type="component" value="Unassembled WGS sequence"/>
</dbReference>
<proteinExistence type="predicted"/>
<feature type="compositionally biased region" description="Low complexity" evidence="1">
    <location>
        <begin position="95"/>
        <end position="114"/>
    </location>
</feature>
<feature type="compositionally biased region" description="Pro residues" evidence="1">
    <location>
        <begin position="132"/>
        <end position="146"/>
    </location>
</feature>
<feature type="compositionally biased region" description="Polar residues" evidence="1">
    <location>
        <begin position="979"/>
        <end position="991"/>
    </location>
</feature>
<feature type="compositionally biased region" description="Acidic residues" evidence="1">
    <location>
        <begin position="472"/>
        <end position="485"/>
    </location>
</feature>
<feature type="compositionally biased region" description="Pro residues" evidence="1">
    <location>
        <begin position="74"/>
        <end position="94"/>
    </location>
</feature>
<feature type="compositionally biased region" description="Polar residues" evidence="1">
    <location>
        <begin position="226"/>
        <end position="238"/>
    </location>
</feature>
<dbReference type="AlphaFoldDB" id="A0A2J6PY13"/>
<dbReference type="OrthoDB" id="3550095at2759"/>
<feature type="region of interest" description="Disordered" evidence="1">
    <location>
        <begin position="441"/>
        <end position="1071"/>
    </location>
</feature>
<feature type="compositionally biased region" description="Low complexity" evidence="1">
    <location>
        <begin position="962"/>
        <end position="978"/>
    </location>
</feature>